<proteinExistence type="predicted"/>
<reference evidence="5 6" key="1">
    <citation type="submission" date="2023-05" db="EMBL/GenBank/DDBJ databases">
        <title>Streptantibioticus silvisoli sp. nov., acidotolerant actinomycetes 1 from pine litter.</title>
        <authorList>
            <person name="Swiecimska M."/>
            <person name="Golinska P."/>
            <person name="Sangal V."/>
            <person name="Wachnowicz B."/>
            <person name="Goodfellow M."/>
        </authorList>
    </citation>
    <scope>NUCLEOTIDE SEQUENCE [LARGE SCALE GENOMIC DNA]</scope>
    <source>
        <strain evidence="5 6">SL54</strain>
    </source>
</reference>
<feature type="transmembrane region" description="Helical" evidence="3">
    <location>
        <begin position="37"/>
        <end position="60"/>
    </location>
</feature>
<dbReference type="SMART" id="SM00331">
    <property type="entry name" value="PP2C_SIG"/>
    <property type="match status" value="1"/>
</dbReference>
<feature type="domain" description="PPM-type phosphatase" evidence="4">
    <location>
        <begin position="162"/>
        <end position="383"/>
    </location>
</feature>
<dbReference type="RefSeq" id="WP_271324601.1">
    <property type="nucleotide sequence ID" value="NZ_JAAGKO020000003.1"/>
</dbReference>
<evidence type="ECO:0000256" key="2">
    <source>
        <dbReference type="SAM" id="MobiDB-lite"/>
    </source>
</evidence>
<dbReference type="PANTHER" id="PTHR43156">
    <property type="entry name" value="STAGE II SPORULATION PROTEIN E-RELATED"/>
    <property type="match status" value="1"/>
</dbReference>
<dbReference type="Proteomes" id="UP001156398">
    <property type="component" value="Unassembled WGS sequence"/>
</dbReference>
<protein>
    <submittedName>
        <fullName evidence="5">PP2C family protein-serine/threonine phosphatase</fullName>
        <ecNumber evidence="5">3.1.3.16</ecNumber>
    </submittedName>
</protein>
<accession>A0ABT6VTI4</accession>
<keyword evidence="3" id="KW-1133">Transmembrane helix</keyword>
<dbReference type="Gene3D" id="3.60.40.10">
    <property type="entry name" value="PPM-type phosphatase domain"/>
    <property type="match status" value="1"/>
</dbReference>
<evidence type="ECO:0000259" key="4">
    <source>
        <dbReference type="SMART" id="SM00331"/>
    </source>
</evidence>
<keyword evidence="3" id="KW-0472">Membrane</keyword>
<dbReference type="SUPFAM" id="SSF81606">
    <property type="entry name" value="PP2C-like"/>
    <property type="match status" value="1"/>
</dbReference>
<evidence type="ECO:0000313" key="6">
    <source>
        <dbReference type="Proteomes" id="UP001156398"/>
    </source>
</evidence>
<feature type="region of interest" description="Disordered" evidence="2">
    <location>
        <begin position="1"/>
        <end position="28"/>
    </location>
</feature>
<dbReference type="InterPro" id="IPR036457">
    <property type="entry name" value="PPM-type-like_dom_sf"/>
</dbReference>
<keyword evidence="3" id="KW-0812">Transmembrane</keyword>
<evidence type="ECO:0000256" key="3">
    <source>
        <dbReference type="SAM" id="Phobius"/>
    </source>
</evidence>
<feature type="transmembrane region" description="Helical" evidence="3">
    <location>
        <begin position="106"/>
        <end position="130"/>
    </location>
</feature>
<name>A0ABT6VTI4_9ACTN</name>
<dbReference type="Pfam" id="PF07228">
    <property type="entry name" value="SpoIIE"/>
    <property type="match status" value="1"/>
</dbReference>
<dbReference type="InterPro" id="IPR052016">
    <property type="entry name" value="Bact_Sigma-Reg"/>
</dbReference>
<dbReference type="InterPro" id="IPR001932">
    <property type="entry name" value="PPM-type_phosphatase-like_dom"/>
</dbReference>
<sequence>MTRTAGRAGRRGGAPRGQDRPGGPAAVTPALPPRVRLLILAAYLLIAAAVTVDLATGPTYTFSPLLAAVPVLASTGARRPAVPLAAGGVALLLVVVLSLLNSDVSAVVHITAGAAVLAVTFTSAATVVLVRTRERELATVRTVAEAAQRALLRPVPARVGPLRVAVRYVAAAAESRIGGDLYEVVDTPFGVRLLLGDVRGKGLAAVETVADVLGVFRDAARSEPDLSAVAVRLDAALARRPGDERQGGTPEFVTAVLVGVPGPGRPAVVVNCGHPPPLLLRGGAVTEVRPARFAPPLALLGLVGGGYPAAELAMEPGDGLVLYTDGVSEARDRAGRFYPLAGRLAALPDRDPDALVDALLADVRAYSGRAGPADDVAVLVVRREE</sequence>
<organism evidence="5 6">
    <name type="scientific">Streptantibioticus silvisoli</name>
    <dbReference type="NCBI Taxonomy" id="2705255"/>
    <lineage>
        <taxon>Bacteria</taxon>
        <taxon>Bacillati</taxon>
        <taxon>Actinomycetota</taxon>
        <taxon>Actinomycetes</taxon>
        <taxon>Kitasatosporales</taxon>
        <taxon>Streptomycetaceae</taxon>
        <taxon>Streptantibioticus</taxon>
    </lineage>
</organism>
<keyword evidence="6" id="KW-1185">Reference proteome</keyword>
<comment type="caution">
    <text evidence="5">The sequence shown here is derived from an EMBL/GenBank/DDBJ whole genome shotgun (WGS) entry which is preliminary data.</text>
</comment>
<gene>
    <name evidence="5" type="ORF">POF43_003435</name>
</gene>
<dbReference type="PANTHER" id="PTHR43156:SF2">
    <property type="entry name" value="STAGE II SPORULATION PROTEIN E"/>
    <property type="match status" value="1"/>
</dbReference>
<feature type="transmembrane region" description="Helical" evidence="3">
    <location>
        <begin position="81"/>
        <end position="100"/>
    </location>
</feature>
<dbReference type="EC" id="3.1.3.16" evidence="5"/>
<dbReference type="GO" id="GO:0004722">
    <property type="term" value="F:protein serine/threonine phosphatase activity"/>
    <property type="evidence" value="ECO:0007669"/>
    <property type="project" value="UniProtKB-EC"/>
</dbReference>
<evidence type="ECO:0000313" key="5">
    <source>
        <dbReference type="EMBL" id="MDI5961783.1"/>
    </source>
</evidence>
<dbReference type="EMBL" id="JAAGKO020000003">
    <property type="protein sequence ID" value="MDI5961783.1"/>
    <property type="molecule type" value="Genomic_DNA"/>
</dbReference>
<keyword evidence="1 5" id="KW-0378">Hydrolase</keyword>
<evidence type="ECO:0000256" key="1">
    <source>
        <dbReference type="ARBA" id="ARBA00022801"/>
    </source>
</evidence>